<dbReference type="SUPFAM" id="SSF53335">
    <property type="entry name" value="S-adenosyl-L-methionine-dependent methyltransferases"/>
    <property type="match status" value="1"/>
</dbReference>
<dbReference type="InterPro" id="IPR029063">
    <property type="entry name" value="SAM-dependent_MTases_sf"/>
</dbReference>
<dbReference type="AlphaFoldDB" id="A0A2P7EAN1"/>
<reference evidence="2" key="1">
    <citation type="submission" date="2018-03" db="EMBL/GenBank/DDBJ databases">
        <title>Ecological and genomic features of two cosmopolitan and abundant freshwater picocyanobacteria.</title>
        <authorList>
            <person name="Cabello-Yeves P.J."/>
            <person name="Picazo A."/>
            <person name="Camacho A."/>
            <person name="Callieri C."/>
            <person name="Rosselli R."/>
            <person name="Roda-Garcia J."/>
            <person name="Coutinho F.H."/>
            <person name="Rodriguez-Valera F."/>
        </authorList>
    </citation>
    <scope>NUCLEOTIDE SEQUENCE [LARGE SCALE GENOMIC DNA]</scope>
    <source>
        <strain evidence="2">Tous</strain>
    </source>
</reference>
<organism evidence="1 2">
    <name type="scientific">Synechococcus lacustris str. Tous</name>
    <dbReference type="NCBI Taxonomy" id="1910958"/>
    <lineage>
        <taxon>Bacteria</taxon>
        <taxon>Bacillati</taxon>
        <taxon>Cyanobacteriota</taxon>
        <taxon>Cyanophyceae</taxon>
        <taxon>Synechococcales</taxon>
        <taxon>Synechococcaceae</taxon>
        <taxon>Synechococcus</taxon>
    </lineage>
</organism>
<accession>A0A2P7EAN1</accession>
<dbReference type="EMBL" id="PXVC01000208">
    <property type="protein sequence ID" value="PSI00219.1"/>
    <property type="molecule type" value="Genomic_DNA"/>
</dbReference>
<sequence length="197" mass="21969">GSLSALLRADGVDITAVDPLYALSNKELKQRALADLDAAMETLSTSQDIRPEFNLNSCRQEHLQALDAFLIDRNTNPDSYIAAKLPQLPFNDQIFDLVLCGHLLFSYSPQSTGGLMKEPGLDLAWHRKALFELQRISRGSIRLYPAHTIQRQASRHEYAHALLAELPADWKGDFYASAYDQGHDGCTDGLVLHRPSH</sequence>
<evidence type="ECO:0000313" key="2">
    <source>
        <dbReference type="Proteomes" id="UP000240206"/>
    </source>
</evidence>
<feature type="non-terminal residue" evidence="1">
    <location>
        <position position="1"/>
    </location>
</feature>
<proteinExistence type="predicted"/>
<dbReference type="Proteomes" id="UP000240206">
    <property type="component" value="Unassembled WGS sequence"/>
</dbReference>
<protein>
    <recommendedName>
        <fullName evidence="3">SAM-dependent methyltransferase</fullName>
    </recommendedName>
</protein>
<evidence type="ECO:0000313" key="1">
    <source>
        <dbReference type="EMBL" id="PSI00219.1"/>
    </source>
</evidence>
<keyword evidence="2" id="KW-1185">Reference proteome</keyword>
<gene>
    <name evidence="1" type="ORF">C7K08_14345</name>
</gene>
<comment type="caution">
    <text evidence="1">The sequence shown here is derived from an EMBL/GenBank/DDBJ whole genome shotgun (WGS) entry which is preliminary data.</text>
</comment>
<evidence type="ECO:0008006" key="3">
    <source>
        <dbReference type="Google" id="ProtNLM"/>
    </source>
</evidence>
<name>A0A2P7EAN1_9SYNE</name>